<proteinExistence type="predicted"/>
<dbReference type="AlphaFoldDB" id="A0A975AVA7"/>
<reference evidence="1" key="1">
    <citation type="submission" date="2020-08" db="EMBL/GenBank/DDBJ databases">
        <title>Genomic insights into the carbon and energy metabolism of the first obligate autotrophic acetogenic bacterium Aceticella autotrophica gen. nov., sp. nov.</title>
        <authorList>
            <person name="Toshchakov S.V."/>
            <person name="Elcheninov A.G."/>
            <person name="Kublanov I.V."/>
            <person name="Frolov E.N."/>
            <person name="Lebedinsky A.V."/>
        </authorList>
    </citation>
    <scope>NUCLEOTIDE SEQUENCE</scope>
    <source>
        <strain evidence="1">3443-3Ac</strain>
    </source>
</reference>
<evidence type="ECO:0000313" key="1">
    <source>
        <dbReference type="EMBL" id="QSZ27106.1"/>
    </source>
</evidence>
<protein>
    <submittedName>
        <fullName evidence="1">Uncharacterized protein</fullName>
    </submittedName>
</protein>
<dbReference type="EMBL" id="CP060096">
    <property type="protein sequence ID" value="QSZ27106.1"/>
    <property type="molecule type" value="Genomic_DNA"/>
</dbReference>
<accession>A0A975AVA7</accession>
<name>A0A975AVA7_9THEO</name>
<dbReference type="KEGG" id="aaut:ACETAC_09610"/>
<dbReference type="Proteomes" id="UP000671913">
    <property type="component" value="Chromosome"/>
</dbReference>
<gene>
    <name evidence="1" type="ORF">ACETAC_09610</name>
</gene>
<dbReference type="RefSeq" id="WP_284679793.1">
    <property type="nucleotide sequence ID" value="NZ_CP060096.1"/>
</dbReference>
<evidence type="ECO:0000313" key="2">
    <source>
        <dbReference type="Proteomes" id="UP000671913"/>
    </source>
</evidence>
<sequence length="60" mass="6595">MSEGALIGVFPEARQIVEKAIEKVLQKQAEPKQAEPKQALDEAVKSINSALEKYNQTIGK</sequence>
<organism evidence="1 2">
    <name type="scientific">Aceticella autotrophica</name>
    <dbReference type="NCBI Taxonomy" id="2755338"/>
    <lineage>
        <taxon>Bacteria</taxon>
        <taxon>Bacillati</taxon>
        <taxon>Bacillota</taxon>
        <taxon>Clostridia</taxon>
        <taxon>Thermoanaerobacterales</taxon>
        <taxon>Thermoanaerobacteraceae</taxon>
        <taxon>Aceticella</taxon>
    </lineage>
</organism>
<keyword evidence="2" id="KW-1185">Reference proteome</keyword>